<evidence type="ECO:0000256" key="1">
    <source>
        <dbReference type="SAM" id="Phobius"/>
    </source>
</evidence>
<dbReference type="AlphaFoldDB" id="A0A0G1HDL3"/>
<dbReference type="EMBL" id="LCIB01000046">
    <property type="protein sequence ID" value="KKT45476.1"/>
    <property type="molecule type" value="Genomic_DNA"/>
</dbReference>
<dbReference type="Proteomes" id="UP000034063">
    <property type="component" value="Unassembled WGS sequence"/>
</dbReference>
<accession>A0A0G1HDL3</accession>
<keyword evidence="1" id="KW-1133">Transmembrane helix</keyword>
<name>A0A0G1HDL3_9BACT</name>
<evidence type="ECO:0000313" key="3">
    <source>
        <dbReference type="Proteomes" id="UP000034063"/>
    </source>
</evidence>
<protein>
    <submittedName>
        <fullName evidence="2">Uncharacterized protein</fullName>
    </submittedName>
</protein>
<reference evidence="2 3" key="1">
    <citation type="journal article" date="2015" name="Nature">
        <title>rRNA introns, odd ribosomes, and small enigmatic genomes across a large radiation of phyla.</title>
        <authorList>
            <person name="Brown C.T."/>
            <person name="Hug L.A."/>
            <person name="Thomas B.C."/>
            <person name="Sharon I."/>
            <person name="Castelle C.J."/>
            <person name="Singh A."/>
            <person name="Wilkins M.J."/>
            <person name="Williams K.H."/>
            <person name="Banfield J.F."/>
        </authorList>
    </citation>
    <scope>NUCLEOTIDE SEQUENCE [LARGE SCALE GENOMIC DNA]</scope>
</reference>
<feature type="transmembrane region" description="Helical" evidence="1">
    <location>
        <begin position="75"/>
        <end position="100"/>
    </location>
</feature>
<keyword evidence="1" id="KW-0472">Membrane</keyword>
<sequence>MATPLDFFGSSADAPEGVLAYGENVQGLILLFNNILKVAIYGSMAFALINFLVSGIQYIGSAGNPELVKTASARIWISLLGLLVAGGSLVLAGILGLVFFGDALAIINPKVYGP</sequence>
<comment type="caution">
    <text evidence="2">The sequence shown here is derived from an EMBL/GenBank/DDBJ whole genome shotgun (WGS) entry which is preliminary data.</text>
</comment>
<feature type="transmembrane region" description="Helical" evidence="1">
    <location>
        <begin position="38"/>
        <end position="60"/>
    </location>
</feature>
<keyword evidence="1" id="KW-0812">Transmembrane</keyword>
<gene>
    <name evidence="2" type="ORF">UW37_C0046G0005</name>
</gene>
<evidence type="ECO:0000313" key="2">
    <source>
        <dbReference type="EMBL" id="KKT45476.1"/>
    </source>
</evidence>
<proteinExistence type="predicted"/>
<organism evidence="2 3">
    <name type="scientific">Candidatus Gottesmanbacteria bacterium GW2011_GWA2_44_17</name>
    <dbReference type="NCBI Taxonomy" id="1618444"/>
    <lineage>
        <taxon>Bacteria</taxon>
        <taxon>Candidatus Gottesmaniibacteriota</taxon>
    </lineage>
</organism>